<sequence length="157" mass="17980">MFLTGRKERLNECIENLLTHMEEFYGLIDRLRNESSNNLEEFHLELLPKFNELELVFSLIDQIEENVKQISLEVSLMEREISKAEVFLGLNNSAVSKVKKIFSILGTSSLSSSSSSTFSSLPSSLVEQRARSHSNAYTPIEIFKTEKLFNFLHSNTE</sequence>
<dbReference type="VEuPathDB" id="VectorBase:SSCA007268"/>
<gene>
    <name evidence="1" type="ORF">QR98_0098870</name>
</gene>
<dbReference type="GO" id="GO:0031083">
    <property type="term" value="C:BLOC-1 complex"/>
    <property type="evidence" value="ECO:0007669"/>
    <property type="project" value="TreeGrafter"/>
</dbReference>
<dbReference type="AlphaFoldDB" id="A0A132AK61"/>
<proteinExistence type="predicted"/>
<protein>
    <submittedName>
        <fullName evidence="1">Uncharacterized protein</fullName>
    </submittedName>
</protein>
<accession>A0A132AK61</accession>
<dbReference type="PANTHER" id="PTHR16230">
    <property type="entry name" value="CAPPUCCINO"/>
    <property type="match status" value="1"/>
</dbReference>
<dbReference type="Proteomes" id="UP000616769">
    <property type="component" value="Unassembled WGS sequence"/>
</dbReference>
<name>A0A132AK61_SARSC</name>
<dbReference type="OrthoDB" id="2372305at2759"/>
<dbReference type="PANTHER" id="PTHR16230:SF3">
    <property type="entry name" value="BIOGENESIS OF LYSOSOMAL ORGANELLES COMPLEX-1, SUBUNIT 4, CAPPUCCINO"/>
    <property type="match status" value="1"/>
</dbReference>
<dbReference type="InterPro" id="IPR024857">
    <property type="entry name" value="Cappuccino"/>
</dbReference>
<reference evidence="1 2" key="1">
    <citation type="journal article" date="2015" name="Parasit. Vectors">
        <title>Draft genome of the scabies mite.</title>
        <authorList>
            <person name="Rider S.D.Jr."/>
            <person name="Morgan M.S."/>
            <person name="Arlian L.G."/>
        </authorList>
    </citation>
    <scope>NUCLEOTIDE SEQUENCE [LARGE SCALE GENOMIC DNA]</scope>
    <source>
        <strain evidence="1">Arlian Lab</strain>
    </source>
</reference>
<dbReference type="EMBL" id="JXLN01016897">
    <property type="protein sequence ID" value="KPM11317.1"/>
    <property type="molecule type" value="Genomic_DNA"/>
</dbReference>
<organism evidence="1 2">
    <name type="scientific">Sarcoptes scabiei</name>
    <name type="common">Itch mite</name>
    <name type="synonym">Acarus scabiei</name>
    <dbReference type="NCBI Taxonomy" id="52283"/>
    <lineage>
        <taxon>Eukaryota</taxon>
        <taxon>Metazoa</taxon>
        <taxon>Ecdysozoa</taxon>
        <taxon>Arthropoda</taxon>
        <taxon>Chelicerata</taxon>
        <taxon>Arachnida</taxon>
        <taxon>Acari</taxon>
        <taxon>Acariformes</taxon>
        <taxon>Sarcoptiformes</taxon>
        <taxon>Astigmata</taxon>
        <taxon>Psoroptidia</taxon>
        <taxon>Sarcoptoidea</taxon>
        <taxon>Sarcoptidae</taxon>
        <taxon>Sarcoptinae</taxon>
        <taxon>Sarcoptes</taxon>
    </lineage>
</organism>
<comment type="caution">
    <text evidence="1">The sequence shown here is derived from an EMBL/GenBank/DDBJ whole genome shotgun (WGS) entry which is preliminary data.</text>
</comment>
<evidence type="ECO:0000313" key="1">
    <source>
        <dbReference type="EMBL" id="KPM11317.1"/>
    </source>
</evidence>
<evidence type="ECO:0000313" key="2">
    <source>
        <dbReference type="Proteomes" id="UP000616769"/>
    </source>
</evidence>